<reference evidence="1 2" key="1">
    <citation type="journal article" date="2015" name="BMC Genomics">
        <title>Genome mining reveals unlocked bioactive potential of marine Gram-negative bacteria.</title>
        <authorList>
            <person name="Machado H."/>
            <person name="Sonnenschein E.C."/>
            <person name="Melchiorsen J."/>
            <person name="Gram L."/>
        </authorList>
    </citation>
    <scope>NUCLEOTIDE SEQUENCE [LARGE SCALE GENOMIC DNA]</scope>
    <source>
        <strain evidence="1 2">S4054</strain>
    </source>
</reference>
<organism evidence="1 2">
    <name type="scientific">Pseudoalteromonas luteoviolacea S4054</name>
    <dbReference type="NCBI Taxonomy" id="1129367"/>
    <lineage>
        <taxon>Bacteria</taxon>
        <taxon>Pseudomonadati</taxon>
        <taxon>Pseudomonadota</taxon>
        <taxon>Gammaproteobacteria</taxon>
        <taxon>Alteromonadales</taxon>
        <taxon>Pseudoalteromonadaceae</taxon>
        <taxon>Pseudoalteromonas</taxon>
    </lineage>
</organism>
<name>A0A0F6AEI5_9GAMM</name>
<proteinExistence type="predicted"/>
<evidence type="ECO:0000313" key="2">
    <source>
        <dbReference type="Proteomes" id="UP000033434"/>
    </source>
</evidence>
<dbReference type="Proteomes" id="UP000033434">
    <property type="component" value="Unassembled WGS sequence"/>
</dbReference>
<accession>A0A0F6AEI5</accession>
<dbReference type="EMBL" id="AUXW01000135">
    <property type="protein sequence ID" value="KKE84605.1"/>
    <property type="molecule type" value="Genomic_DNA"/>
</dbReference>
<comment type="caution">
    <text evidence="1">The sequence shown here is derived from an EMBL/GenBank/DDBJ whole genome shotgun (WGS) entry which is preliminary data.</text>
</comment>
<sequence>MAYEGNYADYQVHFKNVKTGKKHFISLSASINNLGLFAIELPEGSYTFTGWQVSQQFISVKKMGDTGHRFKSTSGASTYLGQIHFSSRESSGSKQPEIEASLRNRYTLDVKHWKTAFADFSLQTQGEQQVVGQSALCQSCTIAVTYTPAQIR</sequence>
<gene>
    <name evidence="1" type="ORF">N479_08550</name>
</gene>
<evidence type="ECO:0000313" key="1">
    <source>
        <dbReference type="EMBL" id="KKE84605.1"/>
    </source>
</evidence>
<protein>
    <submittedName>
        <fullName evidence="1">Uncharacterized protein</fullName>
    </submittedName>
</protein>
<dbReference type="AlphaFoldDB" id="A0A0F6AEI5"/>
<dbReference type="PATRIC" id="fig|1129367.4.peg.1482"/>